<evidence type="ECO:0000256" key="5">
    <source>
        <dbReference type="ARBA" id="ARBA00022679"/>
    </source>
</evidence>
<dbReference type="EMBL" id="CACVBR010000066">
    <property type="protein sequence ID" value="CAA7197557.1"/>
    <property type="molecule type" value="Genomic_DNA"/>
</dbReference>
<dbReference type="Pfam" id="PF00072">
    <property type="entry name" value="Response_reg"/>
    <property type="match status" value="2"/>
</dbReference>
<keyword evidence="7" id="KW-0902">Two-component regulatory system</keyword>
<evidence type="ECO:0000256" key="1">
    <source>
        <dbReference type="ARBA" id="ARBA00000085"/>
    </source>
</evidence>
<dbReference type="CDD" id="cd06225">
    <property type="entry name" value="HAMP"/>
    <property type="match status" value="1"/>
</dbReference>
<sequence>MYRWIYIHTVDERSTFIHFIYKLTFMPKKIIKKLQFGVGISLLILIVSSIASYWSIQNQMQNRENLSTSRRSITAVKDILVTILDAETGARGYQLTGKKSFLEPYNQSIDAFAEVIRQAKLLDIKDQEQIQRIKDLEKNGNKIFINLKQFIENKQKGIQMTQEQMLLSKQYTDQCRQLVWDFVHYEENQLAKKDKTLERSSNLTVLFIVFSAVAALTVTIFFYRRLRKDLMSKEKLQRELKEKEQEMTKRVSAIQKVANRIAFGDYSQKLVDHSQDDLSDLVDSVNHMTNSLKKSFEKINKSDWRQKGLALLNESLVGNKSMDELIHESLDHLIEYGNCMDGAIYLVDDGLLKLSNAFGIENNMPITFKPGEGMVGKVFIQKVPKVYNDLNEKDFAISFASNKVKINAVLLLPILADKESLGVLELCSAHNFDEDHLEYFVESSRNIGIALNAAKWREKEHRLLEETQAQSEELQVQHRELENLNSELEAQAHKLQASEEELRVQQEELMQANVELEERSKLLEEKNHLIADRNTEIQQKVEELALSTKYKSEFLANMSHELRTPLNSILLLSRLMSENTEENLNEDQVESAKVIQSSGSILLTLIDEILDLAKIESGKMRLEYQQVMMSGLVKDLTNLFNPLMIEKGIQFNVYIEDDVEKTIETDPLRVDQVLTNLLSNALKFTSEGSIDLHIKKDPKNKEVVIFSVKDTGIGIPEAKQNVIFEAFRQADGSTRRKFGGTGLGLAISREITRLLGGELLLKSRVNVGSEFSFVVPVNQSAKMPQTETDEDLVKIIKEDVEEIQNILKDGELEVHESNVVMDIPDIVDDRKSITIDDKVILIVEDDINFAKALLRYARTQNYKGVVANRVGQALSAAIQYHPLAILLDVQLPVKDGWHVMDELKSNIETAHIPIHMMSVLHVKEESLMKGASGFIDKPFAINHIDSMFRKIEEALQSHPQKVLIVEENAKHANALSYFLGNYNITLSVENNAKDSIKSLLENNVDCVILDIESFKGEEHKVIESIKSNEGLESLPIIAFTEHHLSQPEELRIRQYANSIVVKTAHSYQRILDEIGLFLHLVEKKNSSIEITTNRPLGSLTEVLSEKKILITDDDVRNVFSLTKVLERYKVEVVPAMDGKQALDKIKEHPDIDVVLMDLMMPEMDGYETIREIRKIPKFTRLPIIAITAKSMTGEREKCIEAGASDYISKPVDIDQLLSLLRVWLYEI</sequence>
<dbReference type="Pfam" id="PF13185">
    <property type="entry name" value="GAF_2"/>
    <property type="match status" value="1"/>
</dbReference>
<dbReference type="InterPro" id="IPR007891">
    <property type="entry name" value="CHASE3"/>
</dbReference>
<keyword evidence="10" id="KW-0472">Membrane</keyword>
<dbReference type="PROSITE" id="PS50885">
    <property type="entry name" value="HAMP"/>
    <property type="match status" value="1"/>
</dbReference>
<dbReference type="SMART" id="SM00448">
    <property type="entry name" value="REC"/>
    <property type="match status" value="3"/>
</dbReference>
<evidence type="ECO:0000259" key="13">
    <source>
        <dbReference type="PROSITE" id="PS50885"/>
    </source>
</evidence>
<dbReference type="SUPFAM" id="SSF47384">
    <property type="entry name" value="Homodimeric domain of signal transducing histidine kinase"/>
    <property type="match status" value="1"/>
</dbReference>
<dbReference type="InterPro" id="IPR029016">
    <property type="entry name" value="GAF-like_dom_sf"/>
</dbReference>
<comment type="subcellular location">
    <subcellularLocation>
        <location evidence="2">Membrane</location>
    </subcellularLocation>
</comment>
<dbReference type="PROSITE" id="PS50109">
    <property type="entry name" value="HIS_KIN"/>
    <property type="match status" value="1"/>
</dbReference>
<dbReference type="SMART" id="SM00387">
    <property type="entry name" value="HATPase_c"/>
    <property type="match status" value="1"/>
</dbReference>
<keyword evidence="10" id="KW-0812">Transmembrane</keyword>
<dbReference type="Pfam" id="PF00512">
    <property type="entry name" value="HisKA"/>
    <property type="match status" value="1"/>
</dbReference>
<feature type="domain" description="Response regulatory" evidence="12">
    <location>
        <begin position="1107"/>
        <end position="1224"/>
    </location>
</feature>
<feature type="modified residue" description="4-aspartylphosphate" evidence="8">
    <location>
        <position position="888"/>
    </location>
</feature>
<dbReference type="PROSITE" id="PS50110">
    <property type="entry name" value="RESPONSE_REGULATORY"/>
    <property type="match status" value="3"/>
</dbReference>
<feature type="domain" description="HAMP" evidence="13">
    <location>
        <begin position="245"/>
        <end position="297"/>
    </location>
</feature>
<keyword evidence="9" id="KW-0175">Coiled coil</keyword>
<evidence type="ECO:0000259" key="12">
    <source>
        <dbReference type="PROSITE" id="PS50110"/>
    </source>
</evidence>
<name>A0A6N4XFW8_9FLAO</name>
<dbReference type="Pfam" id="PF05227">
    <property type="entry name" value="CHASE3"/>
    <property type="match status" value="1"/>
</dbReference>
<dbReference type="InterPro" id="IPR001789">
    <property type="entry name" value="Sig_transdc_resp-reg_receiver"/>
</dbReference>
<keyword evidence="15" id="KW-1185">Reference proteome</keyword>
<dbReference type="InterPro" id="IPR036890">
    <property type="entry name" value="HATPase_C_sf"/>
</dbReference>
<dbReference type="GO" id="GO:0000155">
    <property type="term" value="F:phosphorelay sensor kinase activity"/>
    <property type="evidence" value="ECO:0007669"/>
    <property type="project" value="InterPro"/>
</dbReference>
<feature type="domain" description="Histidine kinase" evidence="11">
    <location>
        <begin position="557"/>
        <end position="779"/>
    </location>
</feature>
<dbReference type="InterPro" id="IPR004358">
    <property type="entry name" value="Sig_transdc_His_kin-like_C"/>
</dbReference>
<keyword evidence="10" id="KW-1133">Transmembrane helix</keyword>
<feature type="transmembrane region" description="Helical" evidence="10">
    <location>
        <begin position="36"/>
        <end position="56"/>
    </location>
</feature>
<feature type="transmembrane region" description="Helical" evidence="10">
    <location>
        <begin position="203"/>
        <end position="223"/>
    </location>
</feature>
<dbReference type="CDD" id="cd17546">
    <property type="entry name" value="REC_hyHK_CKI1_RcsC-like"/>
    <property type="match status" value="1"/>
</dbReference>
<evidence type="ECO:0000256" key="10">
    <source>
        <dbReference type="SAM" id="Phobius"/>
    </source>
</evidence>
<organism evidence="14 15">
    <name type="scientific">Chryseobacterium potabilaquae</name>
    <dbReference type="NCBI Taxonomy" id="2675057"/>
    <lineage>
        <taxon>Bacteria</taxon>
        <taxon>Pseudomonadati</taxon>
        <taxon>Bacteroidota</taxon>
        <taxon>Flavobacteriia</taxon>
        <taxon>Flavobacteriales</taxon>
        <taxon>Weeksellaceae</taxon>
        <taxon>Chryseobacterium group</taxon>
        <taxon>Chryseobacterium</taxon>
    </lineage>
</organism>
<dbReference type="GO" id="GO:0016020">
    <property type="term" value="C:membrane"/>
    <property type="evidence" value="ECO:0007669"/>
    <property type="project" value="UniProtKB-SubCell"/>
</dbReference>
<dbReference type="EC" id="2.7.13.3" evidence="3"/>
<dbReference type="Gene3D" id="3.30.450.40">
    <property type="match status" value="1"/>
</dbReference>
<reference evidence="14 15" key="1">
    <citation type="submission" date="2020-01" db="EMBL/GenBank/DDBJ databases">
        <authorList>
            <person name="Rodrigo-Torres L."/>
            <person name="Arahal R. D."/>
            <person name="Lucena T."/>
        </authorList>
    </citation>
    <scope>NUCLEOTIDE SEQUENCE [LARGE SCALE GENOMIC DNA]</scope>
    <source>
        <strain evidence="14 15">CECT 9293</strain>
    </source>
</reference>
<dbReference type="PANTHER" id="PTHR45339">
    <property type="entry name" value="HYBRID SIGNAL TRANSDUCTION HISTIDINE KINASE J"/>
    <property type="match status" value="1"/>
</dbReference>
<dbReference type="SMART" id="SM00304">
    <property type="entry name" value="HAMP"/>
    <property type="match status" value="1"/>
</dbReference>
<dbReference type="Gene3D" id="3.40.50.2300">
    <property type="match status" value="3"/>
</dbReference>
<accession>A0A6N4XFW8</accession>
<dbReference type="InterPro" id="IPR036097">
    <property type="entry name" value="HisK_dim/P_sf"/>
</dbReference>
<evidence type="ECO:0000256" key="4">
    <source>
        <dbReference type="ARBA" id="ARBA00022553"/>
    </source>
</evidence>
<dbReference type="FunFam" id="3.30.565.10:FF:000010">
    <property type="entry name" value="Sensor histidine kinase RcsC"/>
    <property type="match status" value="1"/>
</dbReference>
<evidence type="ECO:0000256" key="9">
    <source>
        <dbReference type="SAM" id="Coils"/>
    </source>
</evidence>
<dbReference type="Gene3D" id="1.10.287.130">
    <property type="match status" value="1"/>
</dbReference>
<dbReference type="SUPFAM" id="SSF55781">
    <property type="entry name" value="GAF domain-like"/>
    <property type="match status" value="1"/>
</dbReference>
<comment type="catalytic activity">
    <reaction evidence="1">
        <text>ATP + protein L-histidine = ADP + protein N-phospho-L-histidine.</text>
        <dbReference type="EC" id="2.7.13.3"/>
    </reaction>
</comment>
<keyword evidence="4 8" id="KW-0597">Phosphoprotein</keyword>
<dbReference type="SMART" id="SM00388">
    <property type="entry name" value="HisKA"/>
    <property type="match status" value="1"/>
</dbReference>
<dbReference type="SUPFAM" id="SSF52172">
    <property type="entry name" value="CheY-like"/>
    <property type="match status" value="3"/>
</dbReference>
<dbReference type="CDD" id="cd19410">
    <property type="entry name" value="HK9-like_sensor"/>
    <property type="match status" value="1"/>
</dbReference>
<dbReference type="SUPFAM" id="SSF158472">
    <property type="entry name" value="HAMP domain-like"/>
    <property type="match status" value="1"/>
</dbReference>
<dbReference type="CDD" id="cd16922">
    <property type="entry name" value="HATPase_EvgS-ArcB-TorS-like"/>
    <property type="match status" value="1"/>
</dbReference>
<dbReference type="InterPro" id="IPR003594">
    <property type="entry name" value="HATPase_dom"/>
</dbReference>
<dbReference type="Gene3D" id="3.30.565.10">
    <property type="entry name" value="Histidine kinase-like ATPase, C-terminal domain"/>
    <property type="match status" value="1"/>
</dbReference>
<proteinExistence type="predicted"/>
<dbReference type="SMART" id="SM00065">
    <property type="entry name" value="GAF"/>
    <property type="match status" value="1"/>
</dbReference>
<dbReference type="CDD" id="cd00082">
    <property type="entry name" value="HisKA"/>
    <property type="match status" value="1"/>
</dbReference>
<evidence type="ECO:0000256" key="2">
    <source>
        <dbReference type="ARBA" id="ARBA00004370"/>
    </source>
</evidence>
<gene>
    <name evidence="14" type="primary">barA_2</name>
    <name evidence="14" type="ORF">CHRY9293_03624</name>
</gene>
<dbReference type="Pfam" id="PF02518">
    <property type="entry name" value="HATPase_c"/>
    <property type="match status" value="1"/>
</dbReference>
<evidence type="ECO:0000256" key="6">
    <source>
        <dbReference type="ARBA" id="ARBA00022777"/>
    </source>
</evidence>
<evidence type="ECO:0000259" key="11">
    <source>
        <dbReference type="PROSITE" id="PS50109"/>
    </source>
</evidence>
<evidence type="ECO:0000256" key="7">
    <source>
        <dbReference type="ARBA" id="ARBA00023012"/>
    </source>
</evidence>
<dbReference type="Gene3D" id="6.10.340.10">
    <property type="match status" value="1"/>
</dbReference>
<dbReference type="InterPro" id="IPR003018">
    <property type="entry name" value="GAF"/>
</dbReference>
<dbReference type="InterPro" id="IPR003660">
    <property type="entry name" value="HAMP_dom"/>
</dbReference>
<dbReference type="Proteomes" id="UP000445144">
    <property type="component" value="Unassembled WGS sequence"/>
</dbReference>
<evidence type="ECO:0000256" key="8">
    <source>
        <dbReference type="PROSITE-ProRule" id="PRU00169"/>
    </source>
</evidence>
<protein>
    <recommendedName>
        <fullName evidence="3">histidine kinase</fullName>
        <ecNumber evidence="3">2.7.13.3</ecNumber>
    </recommendedName>
</protein>
<feature type="coiled-coil region" evidence="9">
    <location>
        <begin position="457"/>
        <end position="526"/>
    </location>
</feature>
<feature type="modified residue" description="4-aspartylphosphate" evidence="8">
    <location>
        <position position="1010"/>
    </location>
</feature>
<evidence type="ECO:0000256" key="3">
    <source>
        <dbReference type="ARBA" id="ARBA00012438"/>
    </source>
</evidence>
<evidence type="ECO:0000313" key="14">
    <source>
        <dbReference type="EMBL" id="CAA7197557.1"/>
    </source>
</evidence>
<keyword evidence="5 14" id="KW-0808">Transferase</keyword>
<dbReference type="SUPFAM" id="SSF55874">
    <property type="entry name" value="ATPase domain of HSP90 chaperone/DNA topoisomerase II/histidine kinase"/>
    <property type="match status" value="1"/>
</dbReference>
<dbReference type="PRINTS" id="PR00344">
    <property type="entry name" value="BCTRLSENSOR"/>
</dbReference>
<dbReference type="InterPro" id="IPR005467">
    <property type="entry name" value="His_kinase_dom"/>
</dbReference>
<dbReference type="InterPro" id="IPR003661">
    <property type="entry name" value="HisK_dim/P_dom"/>
</dbReference>
<feature type="domain" description="Response regulatory" evidence="12">
    <location>
        <begin position="839"/>
        <end position="952"/>
    </location>
</feature>
<feature type="coiled-coil region" evidence="9">
    <location>
        <begin position="223"/>
        <end position="253"/>
    </location>
</feature>
<feature type="domain" description="Response regulatory" evidence="12">
    <location>
        <begin position="961"/>
        <end position="1077"/>
    </location>
</feature>
<keyword evidence="6 14" id="KW-0418">Kinase</keyword>
<dbReference type="InterPro" id="IPR011006">
    <property type="entry name" value="CheY-like_superfamily"/>
</dbReference>
<feature type="modified residue" description="4-aspartylphosphate" evidence="8">
    <location>
        <position position="1157"/>
    </location>
</feature>
<evidence type="ECO:0000313" key="15">
    <source>
        <dbReference type="Proteomes" id="UP000445144"/>
    </source>
</evidence>
<dbReference type="AlphaFoldDB" id="A0A6N4XFW8"/>
<dbReference type="PANTHER" id="PTHR45339:SF1">
    <property type="entry name" value="HYBRID SIGNAL TRANSDUCTION HISTIDINE KINASE J"/>
    <property type="match status" value="1"/>
</dbReference>